<comment type="subcellular location">
    <subcellularLocation>
        <location evidence="2">Endoplasmic reticulum membrane</location>
        <topology evidence="2">Multi-pass membrane protein</topology>
    </subcellularLocation>
</comment>
<evidence type="ECO:0000259" key="9">
    <source>
        <dbReference type="Pfam" id="PF03151"/>
    </source>
</evidence>
<name>A0A0G4NKY0_VERLO</name>
<evidence type="ECO:0000256" key="8">
    <source>
        <dbReference type="SAM" id="Phobius"/>
    </source>
</evidence>
<evidence type="ECO:0000256" key="3">
    <source>
        <dbReference type="ARBA" id="ARBA00010425"/>
    </source>
</evidence>
<proteinExistence type="inferred from homology"/>
<dbReference type="Pfam" id="PF03151">
    <property type="entry name" value="TPT"/>
    <property type="match status" value="1"/>
</dbReference>
<evidence type="ECO:0000313" key="10">
    <source>
        <dbReference type="EMBL" id="CRK47103.1"/>
    </source>
</evidence>
<evidence type="ECO:0000256" key="2">
    <source>
        <dbReference type="ARBA" id="ARBA00004477"/>
    </source>
</evidence>
<evidence type="ECO:0000313" key="11">
    <source>
        <dbReference type="Proteomes" id="UP000045706"/>
    </source>
</evidence>
<evidence type="ECO:0000256" key="4">
    <source>
        <dbReference type="ARBA" id="ARBA00011182"/>
    </source>
</evidence>
<organism evidence="10 11">
    <name type="scientific">Verticillium longisporum</name>
    <name type="common">Verticillium dahliae var. longisporum</name>
    <dbReference type="NCBI Taxonomy" id="100787"/>
    <lineage>
        <taxon>Eukaryota</taxon>
        <taxon>Fungi</taxon>
        <taxon>Dikarya</taxon>
        <taxon>Ascomycota</taxon>
        <taxon>Pezizomycotina</taxon>
        <taxon>Sordariomycetes</taxon>
        <taxon>Hypocreomycetidae</taxon>
        <taxon>Glomerellales</taxon>
        <taxon>Plectosphaerellaceae</taxon>
        <taxon>Verticillium</taxon>
    </lineage>
</organism>
<reference evidence="11" key="1">
    <citation type="submission" date="2015-05" db="EMBL/GenBank/DDBJ databases">
        <authorList>
            <person name="Fogelqvist Johan"/>
        </authorList>
    </citation>
    <scope>NUCLEOTIDE SEQUENCE [LARGE SCALE GENOMIC DNA]</scope>
</reference>
<feature type="non-terminal residue" evidence="10">
    <location>
        <position position="116"/>
    </location>
</feature>
<evidence type="ECO:0000256" key="7">
    <source>
        <dbReference type="ARBA" id="ARBA00023136"/>
    </source>
</evidence>
<comment type="similarity">
    <text evidence="3">Belongs to the TPT transporter family. SLC35D subfamily.</text>
</comment>
<comment type="subunit">
    <text evidence="4">Homooligomer.</text>
</comment>
<dbReference type="InterPro" id="IPR050186">
    <property type="entry name" value="TPT_transporter"/>
</dbReference>
<dbReference type="PANTHER" id="PTHR11132">
    <property type="entry name" value="SOLUTE CARRIER FAMILY 35"/>
    <property type="match status" value="1"/>
</dbReference>
<keyword evidence="5 8" id="KW-0812">Transmembrane</keyword>
<dbReference type="InterPro" id="IPR004853">
    <property type="entry name" value="Sugar_P_trans_dom"/>
</dbReference>
<dbReference type="Proteomes" id="UP000045706">
    <property type="component" value="Unassembled WGS sequence"/>
</dbReference>
<keyword evidence="6 8" id="KW-1133">Transmembrane helix</keyword>
<feature type="transmembrane region" description="Helical" evidence="8">
    <location>
        <begin position="61"/>
        <end position="83"/>
    </location>
</feature>
<keyword evidence="7 8" id="KW-0472">Membrane</keyword>
<evidence type="ECO:0000256" key="1">
    <source>
        <dbReference type="ARBA" id="ARBA00003420"/>
    </source>
</evidence>
<protein>
    <recommendedName>
        <fullName evidence="9">Sugar phosphate transporter domain-containing protein</fullName>
    </recommendedName>
</protein>
<feature type="domain" description="Sugar phosphate transporter" evidence="9">
    <location>
        <begin position="3"/>
        <end position="106"/>
    </location>
</feature>
<dbReference type="EMBL" id="CVQI01036179">
    <property type="protein sequence ID" value="CRK47103.1"/>
    <property type="molecule type" value="Genomic_DNA"/>
</dbReference>
<dbReference type="GO" id="GO:0005789">
    <property type="term" value="C:endoplasmic reticulum membrane"/>
    <property type="evidence" value="ECO:0007669"/>
    <property type="project" value="UniProtKB-SubCell"/>
</dbReference>
<feature type="transmembrane region" description="Helical" evidence="8">
    <location>
        <begin position="89"/>
        <end position="108"/>
    </location>
</feature>
<dbReference type="AlphaFoldDB" id="A0A0G4NKY0"/>
<evidence type="ECO:0000256" key="6">
    <source>
        <dbReference type="ARBA" id="ARBA00022989"/>
    </source>
</evidence>
<evidence type="ECO:0000256" key="5">
    <source>
        <dbReference type="ARBA" id="ARBA00022692"/>
    </source>
</evidence>
<feature type="transmembrane region" description="Helical" evidence="8">
    <location>
        <begin position="30"/>
        <end position="49"/>
    </location>
</feature>
<gene>
    <name evidence="10" type="ORF">BN1723_020186</name>
</gene>
<sequence>MFVVLMAIAIPVEGFPALFEGLKALVNEWGIIMTPLFLLFPGCIAFLMTASEFALLQRTSVVTLSIAGIFKEVVTISAAALVFEDHLTPVNAVGLVTTMLAIVAYNWMKIRQMRQE</sequence>
<comment type="function">
    <text evidence="1">Involved in the import of GDP-mannose from the cytoplasm into the Golgi lumen.</text>
</comment>
<accession>A0A0G4NKY0</accession>